<feature type="transmembrane region" description="Helical" evidence="1">
    <location>
        <begin position="37"/>
        <end position="56"/>
    </location>
</feature>
<protein>
    <submittedName>
        <fullName evidence="2">Uncharacterized protein</fullName>
    </submittedName>
</protein>
<reference evidence="2 3" key="1">
    <citation type="submission" date="2017-04" db="EMBL/GenBank/DDBJ databases">
        <authorList>
            <person name="Afonso C.L."/>
            <person name="Miller P.J."/>
            <person name="Scott M.A."/>
            <person name="Spackman E."/>
            <person name="Goraichik I."/>
            <person name="Dimitrov K.M."/>
            <person name="Suarez D.L."/>
            <person name="Swayne D.E."/>
        </authorList>
    </citation>
    <scope>NUCLEOTIDE SEQUENCE [LARGE SCALE GENOMIC DNA]</scope>
    <source>
        <strain evidence="2 3">DSM 11622</strain>
    </source>
</reference>
<gene>
    <name evidence="2" type="ORF">SAMN00120144_2005</name>
</gene>
<keyword evidence="1" id="KW-0472">Membrane</keyword>
<organism evidence="2 3">
    <name type="scientific">Hymenobacter roseosalivarius DSM 11622</name>
    <dbReference type="NCBI Taxonomy" id="645990"/>
    <lineage>
        <taxon>Bacteria</taxon>
        <taxon>Pseudomonadati</taxon>
        <taxon>Bacteroidota</taxon>
        <taxon>Cytophagia</taxon>
        <taxon>Cytophagales</taxon>
        <taxon>Hymenobacteraceae</taxon>
        <taxon>Hymenobacter</taxon>
    </lineage>
</organism>
<keyword evidence="1" id="KW-1133">Transmembrane helix</keyword>
<proteinExistence type="predicted"/>
<accession>A0A1W1VMJ6</accession>
<evidence type="ECO:0000313" key="3">
    <source>
        <dbReference type="Proteomes" id="UP000192266"/>
    </source>
</evidence>
<evidence type="ECO:0000313" key="2">
    <source>
        <dbReference type="EMBL" id="SMB94450.1"/>
    </source>
</evidence>
<dbReference type="EMBL" id="FWWW01000067">
    <property type="protein sequence ID" value="SMB94450.1"/>
    <property type="molecule type" value="Genomic_DNA"/>
</dbReference>
<sequence length="71" mass="7525">MRQQAADSRGKFHLVLGAGLIIVGVVAGLLIGGWLGFGVGALIVLLGDYFLILGIGGPHAWTEIFQEFFNL</sequence>
<keyword evidence="3" id="KW-1185">Reference proteome</keyword>
<keyword evidence="1" id="KW-0812">Transmembrane</keyword>
<name>A0A1W1VMJ6_9BACT</name>
<evidence type="ECO:0000256" key="1">
    <source>
        <dbReference type="SAM" id="Phobius"/>
    </source>
</evidence>
<dbReference type="AlphaFoldDB" id="A0A1W1VMJ6"/>
<dbReference type="Proteomes" id="UP000192266">
    <property type="component" value="Unassembled WGS sequence"/>
</dbReference>
<feature type="transmembrane region" description="Helical" evidence="1">
    <location>
        <begin position="12"/>
        <end position="31"/>
    </location>
</feature>